<name>A0A1G9ZUN6_9PSED</name>
<proteinExistence type="predicted"/>
<evidence type="ECO:0000313" key="2">
    <source>
        <dbReference type="EMBL" id="SDN24884.1"/>
    </source>
</evidence>
<dbReference type="Proteomes" id="UP000182470">
    <property type="component" value="Chromosome I"/>
</dbReference>
<evidence type="ECO:0000313" key="1">
    <source>
        <dbReference type="EMBL" id="KAF2406946.1"/>
    </source>
</evidence>
<organism evidence="2 3">
    <name type="scientific">Pseudomonas antarctica</name>
    <dbReference type="NCBI Taxonomy" id="219572"/>
    <lineage>
        <taxon>Bacteria</taxon>
        <taxon>Pseudomonadati</taxon>
        <taxon>Pseudomonadota</taxon>
        <taxon>Gammaproteobacteria</taxon>
        <taxon>Pseudomonadales</taxon>
        <taxon>Pseudomonadaceae</taxon>
        <taxon>Pseudomonas</taxon>
    </lineage>
</organism>
<protein>
    <submittedName>
        <fullName evidence="2">Uncharacterized protein</fullName>
    </submittedName>
</protein>
<accession>A0A1G9ZUN6</accession>
<dbReference type="Proteomes" id="UP000748067">
    <property type="component" value="Unassembled WGS sequence"/>
</dbReference>
<gene>
    <name evidence="1" type="ORF">PSAN_38740</name>
    <name evidence="2" type="ORF">SAMN04490179_3314</name>
</gene>
<evidence type="ECO:0000313" key="4">
    <source>
        <dbReference type="Proteomes" id="UP000748067"/>
    </source>
</evidence>
<dbReference type="AlphaFoldDB" id="A0A1G9ZUN6"/>
<reference evidence="2 3" key="2">
    <citation type="submission" date="2016-10" db="EMBL/GenBank/DDBJ databases">
        <authorList>
            <person name="de Groot N.N."/>
        </authorList>
    </citation>
    <scope>NUCLEOTIDE SEQUENCE [LARGE SCALE GENOMIC DNA]</scope>
    <source>
        <strain evidence="2 3">BS2772</strain>
    </source>
</reference>
<dbReference type="EMBL" id="LT629704">
    <property type="protein sequence ID" value="SDN24884.1"/>
    <property type="molecule type" value="Genomic_DNA"/>
</dbReference>
<sequence length="67" mass="7506">MGERACSRKRWVSSTFGADTPHSRASPLPQVFLVIQRIVTVPSSVAYIQRNNECRPLIPSLIAARLR</sequence>
<reference evidence="1 4" key="1">
    <citation type="submission" date="2015-01" db="EMBL/GenBank/DDBJ databases">
        <title>Genome Sequence of Pseudomonas antarctica CMS 35.</title>
        <authorList>
            <person name="Voget S."/>
            <person name="Chow J."/>
            <person name="Daniel R."/>
            <person name="Streit W."/>
        </authorList>
    </citation>
    <scope>NUCLEOTIDE SEQUENCE [LARGE SCALE GENOMIC DNA]</scope>
    <source>
        <strain evidence="1 4">CMS 35</strain>
    </source>
</reference>
<dbReference type="EMBL" id="JXDI01000002">
    <property type="protein sequence ID" value="KAF2406946.1"/>
    <property type="molecule type" value="Genomic_DNA"/>
</dbReference>
<evidence type="ECO:0000313" key="3">
    <source>
        <dbReference type="Proteomes" id="UP000182470"/>
    </source>
</evidence>
<keyword evidence="4" id="KW-1185">Reference proteome</keyword>